<evidence type="ECO:0000313" key="2">
    <source>
        <dbReference type="Proteomes" id="UP000095300"/>
    </source>
</evidence>
<protein>
    <submittedName>
        <fullName evidence="1">Uncharacterized protein</fullName>
    </submittedName>
</protein>
<dbReference type="OrthoDB" id="8043478at2759"/>
<evidence type="ECO:0000313" key="1">
    <source>
        <dbReference type="EnsemblMetazoa" id="SCAU012810-PA"/>
    </source>
</evidence>
<dbReference type="PANTHER" id="PTHR21112">
    <property type="entry name" value="CHEMOSENSORY PROTEIN A 29A-RELATED"/>
    <property type="match status" value="1"/>
</dbReference>
<dbReference type="EnsemblMetazoa" id="SCAU012810-RA">
    <property type="protein sequence ID" value="SCAU012810-PA"/>
    <property type="gene ID" value="SCAU012810"/>
</dbReference>
<keyword evidence="2" id="KW-1185">Reference proteome</keyword>
<name>A0A1I8Q0S9_STOCA</name>
<dbReference type="Proteomes" id="UP000095300">
    <property type="component" value="Unassembled WGS sequence"/>
</dbReference>
<accession>A0A1I8Q0S9</accession>
<dbReference type="AlphaFoldDB" id="A0A1I8Q0S9"/>
<dbReference type="PANTHER" id="PTHR21112:SF0">
    <property type="entry name" value="CHEMOSENSORY PROTEIN A 29A-RELATED"/>
    <property type="match status" value="1"/>
</dbReference>
<dbReference type="VEuPathDB" id="VectorBase:SCAU012810"/>
<sequence>MAAKKHWSYELIDMTFYTSNTDILEVEYEVKRISRGRYGFSGFLDFKTDLDDSVLVDVSLKRSQRREGPYRDTSMKAPNVTLSTAMNVYYKLMIMDTVAECCENAPVFKKRFETPLTKRRVIINECEMSQDGMPLIMPDGFYLLRTSFFGDNFHAYLDTLILITNE</sequence>
<reference evidence="1" key="1">
    <citation type="submission" date="2020-05" db="UniProtKB">
        <authorList>
            <consortium name="EnsemblMetazoa"/>
        </authorList>
    </citation>
    <scope>IDENTIFICATION</scope>
    <source>
        <strain evidence="1">USDA</strain>
    </source>
</reference>
<proteinExistence type="predicted"/>
<gene>
    <name evidence="1" type="primary">106088003</name>
</gene>
<organism evidence="1 2">
    <name type="scientific">Stomoxys calcitrans</name>
    <name type="common">Stable fly</name>
    <name type="synonym">Conops calcitrans</name>
    <dbReference type="NCBI Taxonomy" id="35570"/>
    <lineage>
        <taxon>Eukaryota</taxon>
        <taxon>Metazoa</taxon>
        <taxon>Ecdysozoa</taxon>
        <taxon>Arthropoda</taxon>
        <taxon>Hexapoda</taxon>
        <taxon>Insecta</taxon>
        <taxon>Pterygota</taxon>
        <taxon>Neoptera</taxon>
        <taxon>Endopterygota</taxon>
        <taxon>Diptera</taxon>
        <taxon>Brachycera</taxon>
        <taxon>Muscomorpha</taxon>
        <taxon>Muscoidea</taxon>
        <taxon>Muscidae</taxon>
        <taxon>Stomoxys</taxon>
    </lineage>
</organism>